<dbReference type="AlphaFoldDB" id="A0A849KCK0"/>
<comment type="caution">
    <text evidence="2">The sequence shown here is derived from an EMBL/GenBank/DDBJ whole genome shotgun (WGS) entry which is preliminary data.</text>
</comment>
<dbReference type="Proteomes" id="UP000552954">
    <property type="component" value="Unassembled WGS sequence"/>
</dbReference>
<reference evidence="2 3" key="1">
    <citation type="submission" date="2020-05" db="EMBL/GenBank/DDBJ databases">
        <authorList>
            <person name="Khan S.A."/>
            <person name="Jeon C.O."/>
            <person name="Chun B.H."/>
        </authorList>
    </citation>
    <scope>NUCLEOTIDE SEQUENCE [LARGE SCALE GENOMIC DNA]</scope>
    <source>
        <strain evidence="2 3">B156</strain>
    </source>
</reference>
<dbReference type="Pfam" id="PF11304">
    <property type="entry name" value="DUF3106"/>
    <property type="match status" value="1"/>
</dbReference>
<organism evidence="2 3">
    <name type="scientific">Ramlibacter montanisoli</name>
    <dbReference type="NCBI Taxonomy" id="2732512"/>
    <lineage>
        <taxon>Bacteria</taxon>
        <taxon>Pseudomonadati</taxon>
        <taxon>Pseudomonadota</taxon>
        <taxon>Betaproteobacteria</taxon>
        <taxon>Burkholderiales</taxon>
        <taxon>Comamonadaceae</taxon>
        <taxon>Ramlibacter</taxon>
    </lineage>
</organism>
<proteinExistence type="predicted"/>
<protein>
    <submittedName>
        <fullName evidence="2">DUF3106 domain-containing protein</fullName>
    </submittedName>
</protein>
<sequence>MGCRPRATAPARRHPLAQATKPSVSTQAPIRPAQVRTAPATRAESKPTWAELTPPQQQALVPLTGTWRVLGEAHKRKWLALSENFATMPPAEQSRLHSRMTEWAALSPQQRTLARLNFAEAQKVDPATDKRAKWEAYQALPAEEKRKLAAAAAKTPAPPTAAAVKPVPQQKLAKIPKKKAESAKIAVLPGQVDNNTLLPQPLAPILP</sequence>
<name>A0A849KCK0_9BURK</name>
<accession>A0A849KCK0</accession>
<keyword evidence="3" id="KW-1185">Reference proteome</keyword>
<dbReference type="InterPro" id="IPR021455">
    <property type="entry name" value="DUF3106"/>
</dbReference>
<feature type="region of interest" description="Disordered" evidence="1">
    <location>
        <begin position="1"/>
        <end position="54"/>
    </location>
</feature>
<dbReference type="EMBL" id="JABFCS010000001">
    <property type="protein sequence ID" value="NNU43216.1"/>
    <property type="molecule type" value="Genomic_DNA"/>
</dbReference>
<reference evidence="2 3" key="2">
    <citation type="submission" date="2020-06" db="EMBL/GenBank/DDBJ databases">
        <title>Ramlibacter rhizophilus sp. nov., isolated from rhizosphere soil of national flower Mugunghwa from South Korea.</title>
        <authorList>
            <person name="Zheng-Fei Y."/>
            <person name="Huan T."/>
        </authorList>
    </citation>
    <scope>NUCLEOTIDE SEQUENCE [LARGE SCALE GENOMIC DNA]</scope>
    <source>
        <strain evidence="2 3">B156</strain>
    </source>
</reference>
<evidence type="ECO:0000256" key="1">
    <source>
        <dbReference type="SAM" id="MobiDB-lite"/>
    </source>
</evidence>
<feature type="compositionally biased region" description="Low complexity" evidence="1">
    <location>
        <begin position="1"/>
        <end position="10"/>
    </location>
</feature>
<evidence type="ECO:0000313" key="2">
    <source>
        <dbReference type="EMBL" id="NNU43216.1"/>
    </source>
</evidence>
<evidence type="ECO:0000313" key="3">
    <source>
        <dbReference type="Proteomes" id="UP000552954"/>
    </source>
</evidence>
<gene>
    <name evidence="2" type="ORF">HK415_08645</name>
</gene>